<keyword evidence="2" id="KW-1185">Reference proteome</keyword>
<reference evidence="2" key="1">
    <citation type="submission" date="2024-07" db="EMBL/GenBank/DDBJ databases">
        <title>Two chromosome-level genome assemblies of Korean endemic species Abeliophyllum distichum and Forsythia ovata (Oleaceae).</title>
        <authorList>
            <person name="Jang H."/>
        </authorList>
    </citation>
    <scope>NUCLEOTIDE SEQUENCE [LARGE SCALE GENOMIC DNA]</scope>
</reference>
<dbReference type="EMBL" id="JBFOLJ010000009">
    <property type="protein sequence ID" value="KAL2507276.1"/>
    <property type="molecule type" value="Genomic_DNA"/>
</dbReference>
<dbReference type="Proteomes" id="UP001604277">
    <property type="component" value="Unassembled WGS sequence"/>
</dbReference>
<gene>
    <name evidence="1" type="ORF">Fot_30923</name>
</gene>
<evidence type="ECO:0000313" key="2">
    <source>
        <dbReference type="Proteomes" id="UP001604277"/>
    </source>
</evidence>
<dbReference type="AlphaFoldDB" id="A0ABD1T3I6"/>
<comment type="caution">
    <text evidence="1">The sequence shown here is derived from an EMBL/GenBank/DDBJ whole genome shotgun (WGS) entry which is preliminary data.</text>
</comment>
<protein>
    <submittedName>
        <fullName evidence="1">Uncharacterized protein</fullName>
    </submittedName>
</protein>
<proteinExistence type="predicted"/>
<evidence type="ECO:0000313" key="1">
    <source>
        <dbReference type="EMBL" id="KAL2507276.1"/>
    </source>
</evidence>
<name>A0ABD1T3I6_9LAMI</name>
<organism evidence="1 2">
    <name type="scientific">Forsythia ovata</name>
    <dbReference type="NCBI Taxonomy" id="205694"/>
    <lineage>
        <taxon>Eukaryota</taxon>
        <taxon>Viridiplantae</taxon>
        <taxon>Streptophyta</taxon>
        <taxon>Embryophyta</taxon>
        <taxon>Tracheophyta</taxon>
        <taxon>Spermatophyta</taxon>
        <taxon>Magnoliopsida</taxon>
        <taxon>eudicotyledons</taxon>
        <taxon>Gunneridae</taxon>
        <taxon>Pentapetalae</taxon>
        <taxon>asterids</taxon>
        <taxon>lamiids</taxon>
        <taxon>Lamiales</taxon>
        <taxon>Oleaceae</taxon>
        <taxon>Forsythieae</taxon>
        <taxon>Forsythia</taxon>
    </lineage>
</organism>
<sequence length="110" mass="11713">MNSTVDLLQEITTPPVPLSTDDETLQVSQKQSRLQSINRFSLISDRSNNCLRELEGSEGYLKGIIRGLENGGCGIGSWGVFDKAAAVVAAEGRVDYPGAEANTALDNIGT</sequence>
<accession>A0ABD1T3I6</accession>